<dbReference type="Gene3D" id="3.40.190.10">
    <property type="entry name" value="Periplasmic binding protein-like II"/>
    <property type="match status" value="1"/>
</dbReference>
<evidence type="ECO:0000256" key="1">
    <source>
        <dbReference type="ARBA" id="ARBA00006987"/>
    </source>
</evidence>
<dbReference type="PANTHER" id="PTHR42928">
    <property type="entry name" value="TRICARBOXYLATE-BINDING PROTEIN"/>
    <property type="match status" value="1"/>
</dbReference>
<dbReference type="OrthoDB" id="8678477at2"/>
<dbReference type="PANTHER" id="PTHR42928:SF5">
    <property type="entry name" value="BLR1237 PROTEIN"/>
    <property type="match status" value="1"/>
</dbReference>
<keyword evidence="3" id="KW-0675">Receptor</keyword>
<organism evidence="3 4">
    <name type="scientific">Paraburkholderia susongensis</name>
    <dbReference type="NCBI Taxonomy" id="1515439"/>
    <lineage>
        <taxon>Bacteria</taxon>
        <taxon>Pseudomonadati</taxon>
        <taxon>Pseudomonadota</taxon>
        <taxon>Betaproteobacteria</taxon>
        <taxon>Burkholderiales</taxon>
        <taxon>Burkholderiaceae</taxon>
        <taxon>Paraburkholderia</taxon>
    </lineage>
</organism>
<dbReference type="STRING" id="1515439.SAMN06265784_106122"/>
<dbReference type="EMBL" id="FXAT01000006">
    <property type="protein sequence ID" value="SMG53216.1"/>
    <property type="molecule type" value="Genomic_DNA"/>
</dbReference>
<gene>
    <name evidence="3" type="ORF">SAMN06265784_106122</name>
</gene>
<protein>
    <submittedName>
        <fullName evidence="3">Tripartite-type tricarboxylate transporter, receptor component TctC</fullName>
    </submittedName>
</protein>
<dbReference type="Proteomes" id="UP000193228">
    <property type="component" value="Unassembled WGS sequence"/>
</dbReference>
<dbReference type="CDD" id="cd13578">
    <property type="entry name" value="PBP2_Bug27"/>
    <property type="match status" value="1"/>
</dbReference>
<feature type="chain" id="PRO_5012869324" evidence="2">
    <location>
        <begin position="40"/>
        <end position="339"/>
    </location>
</feature>
<evidence type="ECO:0000313" key="4">
    <source>
        <dbReference type="Proteomes" id="UP000193228"/>
    </source>
</evidence>
<sequence length="339" mass="35819">MGTKPARHHKETLVKTFKPWRALAGVALTLSLVPALCHADPDYPTRPIRMIVPFTPGGASDNLARALAAELTKKLGQNAIVENKPGAGTVIGSQYVAHASPDGYTLLWATAPLAINASLMKHLPYDTLNDLTAVVDVASSPEVLVVNKSENITTLQQLIDKAKQNPGKLTYGSSGIGGSPHLATVMFANDAGIKLTHVPYQGSAPAVTAAMAGQVNLVIDTFLTCLPGINAGTLVPLAQTESKRSSVLPNVPTMAEAGLKGYQASAWFSLLAPAKIPKPIVDKLNKTVNEIIKEPKFQALFARQAIFMVGGTPDAAETHLKNEVARWQTAVKQSGASIE</sequence>
<dbReference type="AlphaFoldDB" id="A0A1X7LH76"/>
<name>A0A1X7LH76_9BURK</name>
<feature type="signal peptide" evidence="2">
    <location>
        <begin position="1"/>
        <end position="39"/>
    </location>
</feature>
<evidence type="ECO:0000256" key="2">
    <source>
        <dbReference type="SAM" id="SignalP"/>
    </source>
</evidence>
<dbReference type="Gene3D" id="3.40.190.150">
    <property type="entry name" value="Bordetella uptake gene, domain 1"/>
    <property type="match status" value="1"/>
</dbReference>
<comment type="similarity">
    <text evidence="1">Belongs to the UPF0065 (bug) family.</text>
</comment>
<evidence type="ECO:0000313" key="3">
    <source>
        <dbReference type="EMBL" id="SMG53216.1"/>
    </source>
</evidence>
<accession>A0A1X7LH76</accession>
<dbReference type="Pfam" id="PF03401">
    <property type="entry name" value="TctC"/>
    <property type="match status" value="1"/>
</dbReference>
<keyword evidence="4" id="KW-1185">Reference proteome</keyword>
<dbReference type="InterPro" id="IPR005064">
    <property type="entry name" value="BUG"/>
</dbReference>
<reference evidence="4" key="1">
    <citation type="submission" date="2017-04" db="EMBL/GenBank/DDBJ databases">
        <authorList>
            <person name="Varghese N."/>
            <person name="Submissions S."/>
        </authorList>
    </citation>
    <scope>NUCLEOTIDE SEQUENCE [LARGE SCALE GENOMIC DNA]</scope>
    <source>
        <strain evidence="4">LMG 29540</strain>
    </source>
</reference>
<proteinExistence type="inferred from homology"/>
<dbReference type="InterPro" id="IPR042100">
    <property type="entry name" value="Bug_dom1"/>
</dbReference>
<dbReference type="PIRSF" id="PIRSF017082">
    <property type="entry name" value="YflP"/>
    <property type="match status" value="1"/>
</dbReference>
<dbReference type="SUPFAM" id="SSF53850">
    <property type="entry name" value="Periplasmic binding protein-like II"/>
    <property type="match status" value="1"/>
</dbReference>
<keyword evidence="2" id="KW-0732">Signal</keyword>